<dbReference type="Pfam" id="PF00438">
    <property type="entry name" value="S-AdoMet_synt_N"/>
    <property type="match status" value="1"/>
</dbReference>
<keyword evidence="3 10" id="KW-0554">One-carbon metabolism</keyword>
<evidence type="ECO:0000256" key="2">
    <source>
        <dbReference type="ARBA" id="ARBA00009685"/>
    </source>
</evidence>
<dbReference type="GO" id="GO:0004478">
    <property type="term" value="F:methionine adenosyltransferase activity"/>
    <property type="evidence" value="ECO:0007669"/>
    <property type="project" value="UniProtKB-UniRule"/>
</dbReference>
<dbReference type="AlphaFoldDB" id="C0W1K6"/>
<dbReference type="Pfam" id="PF02772">
    <property type="entry name" value="S-AdoMet_synt_M"/>
    <property type="match status" value="1"/>
</dbReference>
<evidence type="ECO:0000313" key="17">
    <source>
        <dbReference type="Proteomes" id="UP000010301"/>
    </source>
</evidence>
<dbReference type="HAMAP" id="MF_00086">
    <property type="entry name" value="S_AdoMet_synth1"/>
    <property type="match status" value="1"/>
</dbReference>
<evidence type="ECO:0000256" key="1">
    <source>
        <dbReference type="ARBA" id="ARBA00005224"/>
    </source>
</evidence>
<dbReference type="HOGENOM" id="CLU_041802_1_1_11"/>
<keyword evidence="5 10" id="KW-0479">Metal-binding</keyword>
<evidence type="ECO:0000259" key="14">
    <source>
        <dbReference type="Pfam" id="PF02772"/>
    </source>
</evidence>
<dbReference type="InterPro" id="IPR022631">
    <property type="entry name" value="ADOMET_SYNTHASE_CS"/>
</dbReference>
<feature type="binding site" description="in other chain" evidence="10">
    <location>
        <begin position="258"/>
        <end position="259"/>
    </location>
    <ligand>
        <name>ATP</name>
        <dbReference type="ChEBI" id="CHEBI:30616"/>
        <note>ligand shared between two neighboring subunits</note>
    </ligand>
</feature>
<evidence type="ECO:0000256" key="9">
    <source>
        <dbReference type="ARBA" id="ARBA00022958"/>
    </source>
</evidence>
<feature type="binding site" description="in other chain" evidence="10">
    <location>
        <position position="16"/>
    </location>
    <ligand>
        <name>ATP</name>
        <dbReference type="ChEBI" id="CHEBI:30616"/>
        <note>ligand shared between two neighboring subunits</note>
    </ligand>
</feature>
<keyword evidence="10" id="KW-0963">Cytoplasm</keyword>
<comment type="subunit">
    <text evidence="10">Homotetramer; dimer of dimers.</text>
</comment>
<reference evidence="16 17" key="1">
    <citation type="submission" date="2009-01" db="EMBL/GenBank/DDBJ databases">
        <authorList>
            <person name="Qin X."/>
            <person name="Bachman B."/>
            <person name="Battles P."/>
            <person name="Bell A."/>
            <person name="Bess C."/>
            <person name="Bickham C."/>
            <person name="Chaboub L."/>
            <person name="Chen D."/>
            <person name="Coyle M."/>
            <person name="Deiros D.R."/>
            <person name="Dinh H."/>
            <person name="Forbes L."/>
            <person name="Fowler G."/>
            <person name="Francisco L."/>
            <person name="Fu Q."/>
            <person name="Gubbala S."/>
            <person name="Hale W."/>
            <person name="Han Y."/>
            <person name="Hemphill L."/>
            <person name="Highlander S.K."/>
            <person name="Hirani K."/>
            <person name="Hogues M."/>
            <person name="Jackson L."/>
            <person name="Jakkamsetti A."/>
            <person name="Javaid M."/>
            <person name="Jiang H."/>
            <person name="Korchina V."/>
            <person name="Kovar C."/>
            <person name="Lara F."/>
            <person name="Lee S."/>
            <person name="Mata R."/>
            <person name="Mathew T."/>
            <person name="Moen C."/>
            <person name="Morales K."/>
            <person name="Munidasa M."/>
            <person name="Nazareth L."/>
            <person name="Ngo R."/>
            <person name="Nguyen L."/>
            <person name="Okwuonu G."/>
            <person name="Ongeri F."/>
            <person name="Patil S."/>
            <person name="Petrosino J."/>
            <person name="Pham C."/>
            <person name="Pham P."/>
            <person name="Pu L.-L."/>
            <person name="Puazo M."/>
            <person name="Raj R."/>
            <person name="Reid J."/>
            <person name="Rouhana J."/>
            <person name="Saada N."/>
            <person name="Shang Y."/>
            <person name="Simmons D."/>
            <person name="Thornton R."/>
            <person name="Warren J."/>
            <person name="Weissenberger G."/>
            <person name="Zhang J."/>
            <person name="Zhang L."/>
            <person name="Zhou C."/>
            <person name="Zhu D."/>
            <person name="Muzny D."/>
            <person name="Worley K."/>
            <person name="Gibbs R."/>
        </authorList>
    </citation>
    <scope>NUCLEOTIDE SEQUENCE [LARGE SCALE GENOMIC DNA]</scope>
    <source>
        <strain evidence="16 17">DSM 15436</strain>
    </source>
</reference>
<dbReference type="InterPro" id="IPR022628">
    <property type="entry name" value="S-AdoMet_synt_N"/>
</dbReference>
<dbReference type="GO" id="GO:0005524">
    <property type="term" value="F:ATP binding"/>
    <property type="evidence" value="ECO:0007669"/>
    <property type="project" value="UniProtKB-UniRule"/>
</dbReference>
<evidence type="ECO:0000256" key="10">
    <source>
        <dbReference type="HAMAP-Rule" id="MF_00086"/>
    </source>
</evidence>
<evidence type="ECO:0000313" key="16">
    <source>
        <dbReference type="EMBL" id="EEH63372.1"/>
    </source>
</evidence>
<feature type="region of interest" description="Flexible loop" evidence="10">
    <location>
        <begin position="100"/>
        <end position="110"/>
    </location>
</feature>
<evidence type="ECO:0000259" key="13">
    <source>
        <dbReference type="Pfam" id="PF00438"/>
    </source>
</evidence>
<feature type="binding site" description="in other chain" evidence="10">
    <location>
        <begin position="243"/>
        <end position="244"/>
    </location>
    <ligand>
        <name>ATP</name>
        <dbReference type="ChEBI" id="CHEBI:30616"/>
        <note>ligand shared between two neighboring subunits</note>
    </ligand>
</feature>
<dbReference type="PANTHER" id="PTHR11964">
    <property type="entry name" value="S-ADENOSYLMETHIONINE SYNTHETASE"/>
    <property type="match status" value="1"/>
</dbReference>
<dbReference type="FunFam" id="3.30.300.10:FF:000003">
    <property type="entry name" value="S-adenosylmethionine synthase"/>
    <property type="match status" value="1"/>
</dbReference>
<dbReference type="GO" id="GO:0000287">
    <property type="term" value="F:magnesium ion binding"/>
    <property type="evidence" value="ECO:0007669"/>
    <property type="project" value="UniProtKB-UniRule"/>
</dbReference>
<feature type="binding site" evidence="10">
    <location>
        <position position="252"/>
    </location>
    <ligand>
        <name>L-methionine</name>
        <dbReference type="ChEBI" id="CHEBI:57844"/>
        <note>ligand shared between two neighboring subunits</note>
    </ligand>
</feature>
<dbReference type="PROSITE" id="PS00376">
    <property type="entry name" value="ADOMET_SYNTHASE_1"/>
    <property type="match status" value="1"/>
</dbReference>
<name>C0W1K6_9ACTO</name>
<comment type="function">
    <text evidence="10">Catalyzes the formation of S-adenosylmethionine (AdoMet) from methionine and ATP. The overall synthetic reaction is composed of two sequential steps, AdoMet formation and the subsequent tripolyphosphate hydrolysis which occurs prior to release of AdoMet from the enzyme.</text>
</comment>
<proteinExistence type="inferred from homology"/>
<comment type="catalytic activity">
    <reaction evidence="10">
        <text>L-methionine + ATP + H2O = S-adenosyl-L-methionine + phosphate + diphosphate</text>
        <dbReference type="Rhea" id="RHEA:21080"/>
        <dbReference type="ChEBI" id="CHEBI:15377"/>
        <dbReference type="ChEBI" id="CHEBI:30616"/>
        <dbReference type="ChEBI" id="CHEBI:33019"/>
        <dbReference type="ChEBI" id="CHEBI:43474"/>
        <dbReference type="ChEBI" id="CHEBI:57844"/>
        <dbReference type="ChEBI" id="CHEBI:59789"/>
        <dbReference type="EC" id="2.5.1.6"/>
    </reaction>
</comment>
<dbReference type="UniPathway" id="UPA00315">
    <property type="reaction ID" value="UER00080"/>
</dbReference>
<dbReference type="EMBL" id="ACFG01000034">
    <property type="protein sequence ID" value="EEH63372.1"/>
    <property type="molecule type" value="Genomic_DNA"/>
</dbReference>
<feature type="domain" description="S-adenosylmethionine synthetase central" evidence="14">
    <location>
        <begin position="126"/>
        <end position="244"/>
    </location>
</feature>
<keyword evidence="7 10" id="KW-0067">ATP-binding</keyword>
<feature type="binding site" evidence="10">
    <location>
        <position position="44"/>
    </location>
    <ligand>
        <name>K(+)</name>
        <dbReference type="ChEBI" id="CHEBI:29103"/>
    </ligand>
</feature>
<dbReference type="RefSeq" id="WP_006546154.1">
    <property type="nucleotide sequence ID" value="NZ_DS999540.1"/>
</dbReference>
<feature type="binding site" description="in other chain" evidence="10">
    <location>
        <position position="283"/>
    </location>
    <ligand>
        <name>L-methionine</name>
        <dbReference type="ChEBI" id="CHEBI:57844"/>
        <note>ligand shared between two neighboring subunits</note>
    </ligand>
</feature>
<dbReference type="CDD" id="cd18079">
    <property type="entry name" value="S-AdoMet_synt"/>
    <property type="match status" value="1"/>
</dbReference>
<comment type="caution">
    <text evidence="16">The sequence shown here is derived from an EMBL/GenBank/DDBJ whole genome shotgun (WGS) entry which is preliminary data.</text>
</comment>
<keyword evidence="17" id="KW-1185">Reference proteome</keyword>
<sequence>MKSSRLFSSESVTSGHPDKVCDQISDAVLDAALSVDPMSRVAVETLVTTDKVIVAGEVTCAGDFDVDQIVRDTVRKIGYVHPGEGFDADSVEVTSLIHTQSPDIAQSVDRSQETREENSVDEISMQGAGDQGIMFGFACDDTPELMPLPISLAHKLAFQLEQVRTGLVPEFRPDGKTQVTLAYENGRPVALDTVVVSTQHAESISLAQIREAVQELVIDPVLAESAQGLDTHDTRFLINPSGRFVQGGPCADTGVTGRKLIVDTYGGFARHGGGAFSGKDATKVDRSASYALRWIAKNIVAAGLAAKAELQVSYAIGRAEPVGLWIDTFGTEKVSNEALTKAVLEVFDLRPSAIIRDLQLRTPGFAATAAYGHFGREGFTWEDTSRAQQLAALVG</sequence>
<dbReference type="eggNOG" id="COG0192">
    <property type="taxonomic scope" value="Bacteria"/>
</dbReference>
<feature type="binding site" evidence="10">
    <location>
        <position position="252"/>
    </location>
    <ligand>
        <name>ATP</name>
        <dbReference type="ChEBI" id="CHEBI:30616"/>
        <note>ligand shared between two neighboring subunits</note>
    </ligand>
</feature>
<keyword evidence="8 10" id="KW-0460">Magnesium</keyword>
<feature type="binding site" description="in other chain" evidence="10">
    <location>
        <begin position="174"/>
        <end position="176"/>
    </location>
    <ligand>
        <name>ATP</name>
        <dbReference type="ChEBI" id="CHEBI:30616"/>
        <note>ligand shared between two neighboring subunits</note>
    </ligand>
</feature>
<feature type="binding site" description="in other chain" evidence="10">
    <location>
        <position position="57"/>
    </location>
    <ligand>
        <name>L-methionine</name>
        <dbReference type="ChEBI" id="CHEBI:57844"/>
        <note>ligand shared between two neighboring subunits</note>
    </ligand>
</feature>
<dbReference type="Gene3D" id="3.30.300.10">
    <property type="match status" value="3"/>
</dbReference>
<comment type="cofactor">
    <cofactor evidence="10">
        <name>Mg(2+)</name>
        <dbReference type="ChEBI" id="CHEBI:18420"/>
    </cofactor>
    <text evidence="10">Binds 2 divalent ions per subunit.</text>
</comment>
<comment type="similarity">
    <text evidence="2 10 12">Belongs to the AdoMet synthase family.</text>
</comment>
<dbReference type="EC" id="2.5.1.6" evidence="10"/>
<evidence type="ECO:0000256" key="11">
    <source>
        <dbReference type="RuleBase" id="RU000542"/>
    </source>
</evidence>
<dbReference type="InterPro" id="IPR022636">
    <property type="entry name" value="S-AdoMet_synthetase_sfam"/>
</dbReference>
<evidence type="ECO:0000259" key="15">
    <source>
        <dbReference type="Pfam" id="PF02773"/>
    </source>
</evidence>
<evidence type="ECO:0000256" key="8">
    <source>
        <dbReference type="ARBA" id="ARBA00022842"/>
    </source>
</evidence>
<evidence type="ECO:0000256" key="5">
    <source>
        <dbReference type="ARBA" id="ARBA00022723"/>
    </source>
</evidence>
<evidence type="ECO:0000256" key="7">
    <source>
        <dbReference type="ARBA" id="ARBA00022840"/>
    </source>
</evidence>
<keyword evidence="4 10" id="KW-0808">Transferase</keyword>
<feature type="binding site" description="in other chain" evidence="10">
    <location>
        <position position="100"/>
    </location>
    <ligand>
        <name>L-methionine</name>
        <dbReference type="ChEBI" id="CHEBI:57844"/>
        <note>ligand shared between two neighboring subunits</note>
    </ligand>
</feature>
<dbReference type="GO" id="GO:0006730">
    <property type="term" value="P:one-carbon metabolic process"/>
    <property type="evidence" value="ECO:0007669"/>
    <property type="project" value="UniProtKB-KW"/>
</dbReference>
<feature type="binding site" evidence="10">
    <location>
        <position position="18"/>
    </location>
    <ligand>
        <name>Mg(2+)</name>
        <dbReference type="ChEBI" id="CHEBI:18420"/>
    </ligand>
</feature>
<gene>
    <name evidence="10 16" type="primary">metK</name>
    <name evidence="16" type="ORF">HMPREF0044_1296</name>
</gene>
<organism evidence="16 17">
    <name type="scientific">Gleimia coleocanis DSM 15436</name>
    <dbReference type="NCBI Taxonomy" id="525245"/>
    <lineage>
        <taxon>Bacteria</taxon>
        <taxon>Bacillati</taxon>
        <taxon>Actinomycetota</taxon>
        <taxon>Actinomycetes</taxon>
        <taxon>Actinomycetales</taxon>
        <taxon>Actinomycetaceae</taxon>
        <taxon>Gleimia</taxon>
    </lineage>
</organism>
<dbReference type="PROSITE" id="PS00377">
    <property type="entry name" value="ADOMET_SYNTHASE_2"/>
    <property type="match status" value="1"/>
</dbReference>
<dbReference type="SUPFAM" id="SSF55973">
    <property type="entry name" value="S-adenosylmethionine synthetase"/>
    <property type="match status" value="3"/>
</dbReference>
<dbReference type="GO" id="GO:0006556">
    <property type="term" value="P:S-adenosylmethionine biosynthetic process"/>
    <property type="evidence" value="ECO:0007669"/>
    <property type="project" value="UniProtKB-UniRule"/>
</dbReference>
<evidence type="ECO:0000256" key="3">
    <source>
        <dbReference type="ARBA" id="ARBA00022563"/>
    </source>
</evidence>
<protein>
    <recommendedName>
        <fullName evidence="10">S-adenosylmethionine synthase</fullName>
        <shortName evidence="10">AdoMet synthase</shortName>
        <ecNumber evidence="10">2.5.1.6</ecNumber>
    </recommendedName>
    <alternativeName>
        <fullName evidence="10">MAT</fullName>
    </alternativeName>
    <alternativeName>
        <fullName evidence="10">Methionine adenosyltransferase</fullName>
    </alternativeName>
</protein>
<evidence type="ECO:0000256" key="4">
    <source>
        <dbReference type="ARBA" id="ARBA00022679"/>
    </source>
</evidence>
<feature type="binding site" evidence="10">
    <location>
        <position position="279"/>
    </location>
    <ligand>
        <name>ATP</name>
        <dbReference type="ChEBI" id="CHEBI:30616"/>
        <note>ligand shared between two neighboring subunits</note>
    </ligand>
</feature>
<dbReference type="Proteomes" id="UP000010301">
    <property type="component" value="Unassembled WGS sequence"/>
</dbReference>
<dbReference type="PIRSF" id="PIRSF000497">
    <property type="entry name" value="MAT"/>
    <property type="match status" value="1"/>
</dbReference>
<dbReference type="STRING" id="525245.HMPREF0044_1296"/>
<feature type="domain" description="S-adenosylmethionine synthetase N-terminal" evidence="13">
    <location>
        <begin position="5"/>
        <end position="102"/>
    </location>
</feature>
<dbReference type="InterPro" id="IPR022630">
    <property type="entry name" value="S-AdoMet_synt_C"/>
</dbReference>
<keyword evidence="9 10" id="KW-0630">Potassium</keyword>
<dbReference type="Pfam" id="PF02773">
    <property type="entry name" value="S-AdoMet_synt_C"/>
    <property type="match status" value="1"/>
</dbReference>
<evidence type="ECO:0000256" key="6">
    <source>
        <dbReference type="ARBA" id="ARBA00022741"/>
    </source>
</evidence>
<keyword evidence="6 10" id="KW-0547">Nucleotide-binding</keyword>
<dbReference type="InterPro" id="IPR022629">
    <property type="entry name" value="S-AdoMet_synt_central"/>
</dbReference>
<comment type="subcellular location">
    <subcellularLocation>
        <location evidence="10 11">Cytoplasm</location>
    </subcellularLocation>
</comment>
<dbReference type="OrthoDB" id="9801686at2"/>
<accession>C0W1K6</accession>
<dbReference type="InterPro" id="IPR002133">
    <property type="entry name" value="S-AdoMet_synthetase"/>
</dbReference>
<dbReference type="NCBIfam" id="TIGR01034">
    <property type="entry name" value="metK"/>
    <property type="match status" value="1"/>
</dbReference>
<comment type="cofactor">
    <cofactor evidence="10">
        <name>K(+)</name>
        <dbReference type="ChEBI" id="CHEBI:29103"/>
    </cofactor>
    <text evidence="10">Binds 1 potassium ion per subunit.</text>
</comment>
<feature type="domain" description="S-adenosylmethionine synthetase C-terminal" evidence="15">
    <location>
        <begin position="247"/>
        <end position="382"/>
    </location>
</feature>
<evidence type="ECO:0000256" key="12">
    <source>
        <dbReference type="RuleBase" id="RU004462"/>
    </source>
</evidence>
<dbReference type="GO" id="GO:0005737">
    <property type="term" value="C:cytoplasm"/>
    <property type="evidence" value="ECO:0007669"/>
    <property type="project" value="UniProtKB-SubCell"/>
</dbReference>
<comment type="pathway">
    <text evidence="1 10">Amino-acid biosynthesis; S-adenosyl-L-methionine biosynthesis; S-adenosyl-L-methionine from L-methionine: step 1/1.</text>
</comment>
<feature type="binding site" evidence="10">
    <location>
        <position position="275"/>
    </location>
    <ligand>
        <name>ATP</name>
        <dbReference type="ChEBI" id="CHEBI:30616"/>
        <note>ligand shared between two neighboring subunits</note>
    </ligand>
</feature>